<proteinExistence type="predicted"/>
<evidence type="ECO:0000256" key="1">
    <source>
        <dbReference type="SAM" id="Phobius"/>
    </source>
</evidence>
<comment type="caution">
    <text evidence="2">The sequence shown here is derived from an EMBL/GenBank/DDBJ whole genome shotgun (WGS) entry which is preliminary data.</text>
</comment>
<sequence>MPLSLGAFDDVVVGSSSFKSPNMVGREILGSNPSLSRSNTTKYSFYFIGTITGIWFSGLMKVQI</sequence>
<name>A0AAW0KRK0_QUESU</name>
<dbReference type="Proteomes" id="UP000237347">
    <property type="component" value="Unassembled WGS sequence"/>
</dbReference>
<dbReference type="AlphaFoldDB" id="A0AAW0KRK0"/>
<protein>
    <recommendedName>
        <fullName evidence="4">NADH-plastoquinone oxidoreductase subunit 5</fullName>
    </recommendedName>
</protein>
<evidence type="ECO:0000313" key="3">
    <source>
        <dbReference type="Proteomes" id="UP000237347"/>
    </source>
</evidence>
<evidence type="ECO:0008006" key="4">
    <source>
        <dbReference type="Google" id="ProtNLM"/>
    </source>
</evidence>
<accession>A0AAW0KRK0</accession>
<dbReference type="EMBL" id="PKMF04000248">
    <property type="protein sequence ID" value="KAK7841093.1"/>
    <property type="molecule type" value="Genomic_DNA"/>
</dbReference>
<keyword evidence="1" id="KW-0472">Membrane</keyword>
<keyword evidence="3" id="KW-1185">Reference proteome</keyword>
<feature type="transmembrane region" description="Helical" evidence="1">
    <location>
        <begin position="43"/>
        <end position="62"/>
    </location>
</feature>
<evidence type="ECO:0000313" key="2">
    <source>
        <dbReference type="EMBL" id="KAK7841093.1"/>
    </source>
</evidence>
<reference evidence="2 3" key="1">
    <citation type="journal article" date="2018" name="Sci. Data">
        <title>The draft genome sequence of cork oak.</title>
        <authorList>
            <person name="Ramos A.M."/>
            <person name="Usie A."/>
            <person name="Barbosa P."/>
            <person name="Barros P.M."/>
            <person name="Capote T."/>
            <person name="Chaves I."/>
            <person name="Simoes F."/>
            <person name="Abreu I."/>
            <person name="Carrasquinho I."/>
            <person name="Faro C."/>
            <person name="Guimaraes J.B."/>
            <person name="Mendonca D."/>
            <person name="Nobrega F."/>
            <person name="Rodrigues L."/>
            <person name="Saibo N.J.M."/>
            <person name="Varela M.C."/>
            <person name="Egas C."/>
            <person name="Matos J."/>
            <person name="Miguel C.M."/>
            <person name="Oliveira M.M."/>
            <person name="Ricardo C.P."/>
            <person name="Goncalves S."/>
        </authorList>
    </citation>
    <scope>NUCLEOTIDE SEQUENCE [LARGE SCALE GENOMIC DNA]</scope>
    <source>
        <strain evidence="3">cv. HL8</strain>
    </source>
</reference>
<organism evidence="2 3">
    <name type="scientific">Quercus suber</name>
    <name type="common">Cork oak</name>
    <dbReference type="NCBI Taxonomy" id="58331"/>
    <lineage>
        <taxon>Eukaryota</taxon>
        <taxon>Viridiplantae</taxon>
        <taxon>Streptophyta</taxon>
        <taxon>Embryophyta</taxon>
        <taxon>Tracheophyta</taxon>
        <taxon>Spermatophyta</taxon>
        <taxon>Magnoliopsida</taxon>
        <taxon>eudicotyledons</taxon>
        <taxon>Gunneridae</taxon>
        <taxon>Pentapetalae</taxon>
        <taxon>rosids</taxon>
        <taxon>fabids</taxon>
        <taxon>Fagales</taxon>
        <taxon>Fagaceae</taxon>
        <taxon>Quercus</taxon>
    </lineage>
</organism>
<gene>
    <name evidence="2" type="ORF">CFP56_015780</name>
</gene>
<keyword evidence="1" id="KW-0812">Transmembrane</keyword>
<keyword evidence="1" id="KW-1133">Transmembrane helix</keyword>